<evidence type="ECO:0000259" key="6">
    <source>
        <dbReference type="Pfam" id="PF05193"/>
    </source>
</evidence>
<evidence type="ECO:0000313" key="7">
    <source>
        <dbReference type="EMBL" id="PPT77564.1"/>
    </source>
</evidence>
<dbReference type="PANTHER" id="PTHR11851">
    <property type="entry name" value="METALLOPROTEASE"/>
    <property type="match status" value="1"/>
</dbReference>
<dbReference type="Pfam" id="PF00675">
    <property type="entry name" value="Peptidase_M16"/>
    <property type="match status" value="1"/>
</dbReference>
<sequence>MALMRPRSPMPMSRCSLLLACFLFLSTDAGATTSDSVRTALPPGVTTGASVEGISEYHLANGLTVLLFPDASASSTLVNVTYAVGAAHENYGESGMAHLLEHLLFKGTPTVANIAAEFKRRGITFNGTTGQDRTNYYGWFSANEQTLDWLLMAEADRMVNANVAREQLDSEMTVVRNELEIGENKPTSLLLQRMTSQAFLWHAYGKSVIGNRADVENVPIERLQAFYRTWYQPDTATVIVAGRFDPQRVLATVQRTFGAVPRPIRTLPVRYTVEPAQDGEREINVRRVGELHLIALGYHTPAMAHPDAAALRVLTNIMGAVPGGRLHKVLVVPKLAVNSESAVDSFLEPGLAGFYATPMLGSDPAQVERVLLDQVEGLSAHPFKEEEVAAAKQRLGNMYDRARDSNVLGVANALSESIAAGDWRLGFVYRDAIAKVTVVDVNRVARKYLVPANRTLARFIPSPQPERVEIPAAPDVASLVSRYKGRPAVAAGEVFDNSPEHIQARTRTMTLGKGLKVALLPKQSRGNRVSAELMFHFGDEQSIAGRQDAASFAGNLLMRGTRTMTREQISQRFDDLKARVSVVGAGQMAYIGIDTDRDNLLPALRLAAEILRTPSFPEDEFEQIRSQSITGMEDRKREPGQIVDYAMRKYFDPWPSGHPRAVRSLDDELAGIKSVKLEDVRAFHRDFYGTADGEVVVAGDFDEAQLRRELDALFTGWASPRPFVRTREPYFQPGKAVREMFETPDKANAVIVSRSNFPIQVDDPDHPALLVAARVFGGGAKASRLGDRIREQDGLSYYVGSGVIVSPEDDNGVFYMQATSAPENMRRVEGAMREELLRFIREGVTEQELADTKAALLSSYLEARATDGSIASGLRLNLYLGRTMQWDADFERTIAGLTVEQVNAAIRRRLHPETMSTFVAGDFAGSKRRVAGAK</sequence>
<feature type="domain" description="Peptidase M16 N-terminal" evidence="5">
    <location>
        <begin position="69"/>
        <end position="210"/>
    </location>
</feature>
<dbReference type="InterPro" id="IPR011765">
    <property type="entry name" value="Pept_M16_N"/>
</dbReference>
<dbReference type="GO" id="GO:0004222">
    <property type="term" value="F:metalloendopeptidase activity"/>
    <property type="evidence" value="ECO:0007669"/>
    <property type="project" value="InterPro"/>
</dbReference>
<comment type="cofactor">
    <cofactor evidence="1">
        <name>Zn(2+)</name>
        <dbReference type="ChEBI" id="CHEBI:29105"/>
    </cofactor>
</comment>
<keyword evidence="4" id="KW-0732">Signal</keyword>
<evidence type="ECO:0000256" key="1">
    <source>
        <dbReference type="ARBA" id="ARBA00001947"/>
    </source>
</evidence>
<dbReference type="GO" id="GO:0006508">
    <property type="term" value="P:proteolysis"/>
    <property type="evidence" value="ECO:0007669"/>
    <property type="project" value="InterPro"/>
</dbReference>
<evidence type="ECO:0000313" key="8">
    <source>
        <dbReference type="Proteomes" id="UP000238270"/>
    </source>
</evidence>
<feature type="domain" description="Peptidase M16 C-terminal" evidence="6">
    <location>
        <begin position="675"/>
        <end position="856"/>
    </location>
</feature>
<comment type="similarity">
    <text evidence="2 3">Belongs to the peptidase M16 family.</text>
</comment>
<evidence type="ECO:0000259" key="5">
    <source>
        <dbReference type="Pfam" id="PF00675"/>
    </source>
</evidence>
<comment type="caution">
    <text evidence="7">The sequence shown here is derived from an EMBL/GenBank/DDBJ whole genome shotgun (WGS) entry which is preliminary data.</text>
</comment>
<feature type="domain" description="Peptidase M16 C-terminal" evidence="6">
    <location>
        <begin position="219"/>
        <end position="395"/>
    </location>
</feature>
<evidence type="ECO:0008006" key="9">
    <source>
        <dbReference type="Google" id="ProtNLM"/>
    </source>
</evidence>
<accession>A0A2S6Z7I9</accession>
<dbReference type="Gene3D" id="3.30.830.10">
    <property type="entry name" value="Metalloenzyme, LuxS/M16 peptidase-like"/>
    <property type="match status" value="4"/>
</dbReference>
<protein>
    <recommendedName>
        <fullName evidence="9">Peptidase M16</fullName>
    </recommendedName>
</protein>
<dbReference type="InterPro" id="IPR050361">
    <property type="entry name" value="MPP/UQCRC_Complex"/>
</dbReference>
<gene>
    <name evidence="7" type="ORF">XaplCFBP3122_06310</name>
</gene>
<dbReference type="GO" id="GO:0046872">
    <property type="term" value="F:metal ion binding"/>
    <property type="evidence" value="ECO:0007669"/>
    <property type="project" value="InterPro"/>
</dbReference>
<dbReference type="EMBL" id="MIGV01000004">
    <property type="protein sequence ID" value="PPT77564.1"/>
    <property type="molecule type" value="Genomic_DNA"/>
</dbReference>
<dbReference type="InterPro" id="IPR011249">
    <property type="entry name" value="Metalloenz_LuxS/M16"/>
</dbReference>
<reference evidence="7 8" key="1">
    <citation type="submission" date="2016-08" db="EMBL/GenBank/DDBJ databases">
        <title>Evolution of the type three secretion system and type three effector repertoires in Xanthomonas.</title>
        <authorList>
            <person name="Merda D."/>
            <person name="Briand M."/>
            <person name="Bosis E."/>
            <person name="Rousseau C."/>
            <person name="Portier P."/>
            <person name="Jacques M.-A."/>
            <person name="Fischer-Le Saux M."/>
        </authorList>
    </citation>
    <scope>NUCLEOTIDE SEQUENCE [LARGE SCALE GENOMIC DNA]</scope>
    <source>
        <strain evidence="7 8">CFBP 3122</strain>
    </source>
</reference>
<evidence type="ECO:0000256" key="2">
    <source>
        <dbReference type="ARBA" id="ARBA00007261"/>
    </source>
</evidence>
<evidence type="ECO:0000256" key="3">
    <source>
        <dbReference type="RuleBase" id="RU004447"/>
    </source>
</evidence>
<dbReference type="InterPro" id="IPR007863">
    <property type="entry name" value="Peptidase_M16_C"/>
</dbReference>
<name>A0A2S6Z7I9_9XANT</name>
<dbReference type="PANTHER" id="PTHR11851:SF49">
    <property type="entry name" value="MITOCHONDRIAL-PROCESSING PEPTIDASE SUBUNIT ALPHA"/>
    <property type="match status" value="1"/>
</dbReference>
<dbReference type="Pfam" id="PF05193">
    <property type="entry name" value="Peptidase_M16_C"/>
    <property type="match status" value="2"/>
</dbReference>
<dbReference type="PROSITE" id="PS00143">
    <property type="entry name" value="INSULINASE"/>
    <property type="match status" value="1"/>
</dbReference>
<dbReference type="Proteomes" id="UP000238270">
    <property type="component" value="Unassembled WGS sequence"/>
</dbReference>
<organism evidence="7 8">
    <name type="scientific">Xanthomonas arboricola pv. populi</name>
    <dbReference type="NCBI Taxonomy" id="487823"/>
    <lineage>
        <taxon>Bacteria</taxon>
        <taxon>Pseudomonadati</taxon>
        <taxon>Pseudomonadota</taxon>
        <taxon>Gammaproteobacteria</taxon>
        <taxon>Lysobacterales</taxon>
        <taxon>Lysobacteraceae</taxon>
        <taxon>Xanthomonas</taxon>
    </lineage>
</organism>
<dbReference type="SUPFAM" id="SSF63411">
    <property type="entry name" value="LuxS/MPP-like metallohydrolase"/>
    <property type="match status" value="4"/>
</dbReference>
<evidence type="ECO:0000256" key="4">
    <source>
        <dbReference type="SAM" id="SignalP"/>
    </source>
</evidence>
<feature type="chain" id="PRO_5015441231" description="Peptidase M16" evidence="4">
    <location>
        <begin position="32"/>
        <end position="934"/>
    </location>
</feature>
<dbReference type="AlphaFoldDB" id="A0A2S6Z7I9"/>
<proteinExistence type="inferred from homology"/>
<dbReference type="InterPro" id="IPR001431">
    <property type="entry name" value="Pept_M16_Zn_BS"/>
</dbReference>
<feature type="signal peptide" evidence="4">
    <location>
        <begin position="1"/>
        <end position="31"/>
    </location>
</feature>